<keyword evidence="1" id="KW-0812">Transmembrane</keyword>
<feature type="transmembrane region" description="Helical" evidence="1">
    <location>
        <begin position="49"/>
        <end position="71"/>
    </location>
</feature>
<organism evidence="2 3">
    <name type="scientific">Pleodorina starrii</name>
    <dbReference type="NCBI Taxonomy" id="330485"/>
    <lineage>
        <taxon>Eukaryota</taxon>
        <taxon>Viridiplantae</taxon>
        <taxon>Chlorophyta</taxon>
        <taxon>core chlorophytes</taxon>
        <taxon>Chlorophyceae</taxon>
        <taxon>CS clade</taxon>
        <taxon>Chlamydomonadales</taxon>
        <taxon>Volvocaceae</taxon>
        <taxon>Pleodorina</taxon>
    </lineage>
</organism>
<feature type="transmembrane region" description="Helical" evidence="1">
    <location>
        <begin position="160"/>
        <end position="176"/>
    </location>
</feature>
<dbReference type="Proteomes" id="UP001165080">
    <property type="component" value="Unassembled WGS sequence"/>
</dbReference>
<keyword evidence="3" id="KW-1185">Reference proteome</keyword>
<evidence type="ECO:0000313" key="2">
    <source>
        <dbReference type="EMBL" id="GLC61291.1"/>
    </source>
</evidence>
<accession>A0A9W6FA46</accession>
<dbReference type="AlphaFoldDB" id="A0A9W6FA46"/>
<dbReference type="EMBL" id="BRXU01000044">
    <property type="protein sequence ID" value="GLC61291.1"/>
    <property type="molecule type" value="Genomic_DNA"/>
</dbReference>
<protein>
    <submittedName>
        <fullName evidence="2">Uncharacterized protein</fullName>
    </submittedName>
</protein>
<feature type="transmembrane region" description="Helical" evidence="1">
    <location>
        <begin position="83"/>
        <end position="102"/>
    </location>
</feature>
<evidence type="ECO:0000256" key="1">
    <source>
        <dbReference type="SAM" id="Phobius"/>
    </source>
</evidence>
<comment type="caution">
    <text evidence="2">The sequence shown here is derived from an EMBL/GenBank/DDBJ whole genome shotgun (WGS) entry which is preliminary data.</text>
</comment>
<name>A0A9W6FA46_9CHLO</name>
<sequence>MLGVRKLLRAGLPAISKKATLKYWSAVNDSLGGDGEGLRQQILSENDGFGITAAVVLSAVVAMLAVAPSNFREANDYNRPASYVLYGALALAFFLAAESIIGTTDFRSQTGKVPASRMLEWVTAFKGSMTFEYVVHMIVCLLALSVAAIAMVYLIHGPTAFWIFLAVGCALGALTWRNTLQINATLVTEYLSGLGGDAAIAAAEGEGGGGAGKAACGRSGGGGGDGPRGVRLAAAVHPMEVPGRAAVALVARQGS</sequence>
<gene>
    <name evidence="2" type="primary">PLESTMB000502</name>
    <name evidence="2" type="ORF">PLESTB_001740200</name>
</gene>
<feature type="transmembrane region" description="Helical" evidence="1">
    <location>
        <begin position="133"/>
        <end position="154"/>
    </location>
</feature>
<keyword evidence="1" id="KW-0472">Membrane</keyword>
<evidence type="ECO:0000313" key="3">
    <source>
        <dbReference type="Proteomes" id="UP001165080"/>
    </source>
</evidence>
<reference evidence="2 3" key="1">
    <citation type="journal article" date="2023" name="Commun. Biol.">
        <title>Reorganization of the ancestral sex-determining regions during the evolution of trioecy in Pleodorina starrii.</title>
        <authorList>
            <person name="Takahashi K."/>
            <person name="Suzuki S."/>
            <person name="Kawai-Toyooka H."/>
            <person name="Yamamoto K."/>
            <person name="Hamaji T."/>
            <person name="Ootsuki R."/>
            <person name="Yamaguchi H."/>
            <person name="Kawachi M."/>
            <person name="Higashiyama T."/>
            <person name="Nozaki H."/>
        </authorList>
    </citation>
    <scope>NUCLEOTIDE SEQUENCE [LARGE SCALE GENOMIC DNA]</scope>
    <source>
        <strain evidence="2 3">NIES-4479</strain>
    </source>
</reference>
<proteinExistence type="predicted"/>
<keyword evidence="1" id="KW-1133">Transmembrane helix</keyword>